<name>W2SBI1_CYPE1</name>
<dbReference type="eggNOG" id="ENOG502S56Q">
    <property type="taxonomic scope" value="Eukaryota"/>
</dbReference>
<feature type="compositionally biased region" description="Low complexity" evidence="2">
    <location>
        <begin position="135"/>
        <end position="153"/>
    </location>
</feature>
<dbReference type="STRING" id="1220924.W2SBI1"/>
<dbReference type="RefSeq" id="XP_008710808.1">
    <property type="nucleotide sequence ID" value="XM_008712586.1"/>
</dbReference>
<evidence type="ECO:0000256" key="2">
    <source>
        <dbReference type="SAM" id="MobiDB-lite"/>
    </source>
</evidence>
<evidence type="ECO:0000259" key="4">
    <source>
        <dbReference type="Pfam" id="PF10342"/>
    </source>
</evidence>
<dbReference type="Pfam" id="PF10342">
    <property type="entry name" value="Kre9_KNH"/>
    <property type="match status" value="1"/>
</dbReference>
<dbReference type="PANTHER" id="PTHR40633:SF1">
    <property type="entry name" value="GPI ANCHORED SERINE-THREONINE RICH PROTEIN (AFU_ORTHOLOGUE AFUA_1G03630)"/>
    <property type="match status" value="1"/>
</dbReference>
<dbReference type="OrthoDB" id="4094614at2759"/>
<keyword evidence="1 3" id="KW-0732">Signal</keyword>
<protein>
    <recommendedName>
        <fullName evidence="4">Yeast cell wall synthesis Kre9/Knh1-like N-terminal domain-containing protein</fullName>
    </recommendedName>
</protein>
<feature type="chain" id="PRO_5004824232" description="Yeast cell wall synthesis Kre9/Knh1-like N-terminal domain-containing protein" evidence="3">
    <location>
        <begin position="17"/>
        <end position="246"/>
    </location>
</feature>
<feature type="compositionally biased region" description="Low complexity" evidence="2">
    <location>
        <begin position="174"/>
        <end position="191"/>
    </location>
</feature>
<accession>W2SBI1</accession>
<feature type="domain" description="Yeast cell wall synthesis Kre9/Knh1-like N-terminal" evidence="4">
    <location>
        <begin position="30"/>
        <end position="126"/>
    </location>
</feature>
<evidence type="ECO:0000313" key="6">
    <source>
        <dbReference type="Proteomes" id="UP000030752"/>
    </source>
</evidence>
<organism evidence="5 6">
    <name type="scientific">Cyphellophora europaea (strain CBS 101466)</name>
    <name type="common">Phialophora europaea</name>
    <dbReference type="NCBI Taxonomy" id="1220924"/>
    <lineage>
        <taxon>Eukaryota</taxon>
        <taxon>Fungi</taxon>
        <taxon>Dikarya</taxon>
        <taxon>Ascomycota</taxon>
        <taxon>Pezizomycotina</taxon>
        <taxon>Eurotiomycetes</taxon>
        <taxon>Chaetothyriomycetidae</taxon>
        <taxon>Chaetothyriales</taxon>
        <taxon>Cyphellophoraceae</taxon>
        <taxon>Cyphellophora</taxon>
    </lineage>
</organism>
<dbReference type="PANTHER" id="PTHR40633">
    <property type="entry name" value="MATRIX PROTEIN, PUTATIVE (AFU_ORTHOLOGUE AFUA_8G05410)-RELATED"/>
    <property type="match status" value="1"/>
</dbReference>
<reference evidence="5 6" key="1">
    <citation type="submission" date="2013-03" db="EMBL/GenBank/DDBJ databases">
        <title>The Genome Sequence of Phialophora europaea CBS 101466.</title>
        <authorList>
            <consortium name="The Broad Institute Genomics Platform"/>
            <person name="Cuomo C."/>
            <person name="de Hoog S."/>
            <person name="Gorbushina A."/>
            <person name="Walker B."/>
            <person name="Young S.K."/>
            <person name="Zeng Q."/>
            <person name="Gargeya S."/>
            <person name="Fitzgerald M."/>
            <person name="Haas B."/>
            <person name="Abouelleil A."/>
            <person name="Allen A.W."/>
            <person name="Alvarado L."/>
            <person name="Arachchi H.M."/>
            <person name="Berlin A.M."/>
            <person name="Chapman S.B."/>
            <person name="Gainer-Dewar J."/>
            <person name="Goldberg J."/>
            <person name="Griggs A."/>
            <person name="Gujja S."/>
            <person name="Hansen M."/>
            <person name="Howarth C."/>
            <person name="Imamovic A."/>
            <person name="Ireland A."/>
            <person name="Larimer J."/>
            <person name="McCowan C."/>
            <person name="Murphy C."/>
            <person name="Pearson M."/>
            <person name="Poon T.W."/>
            <person name="Priest M."/>
            <person name="Roberts A."/>
            <person name="Saif S."/>
            <person name="Shea T."/>
            <person name="Sisk P."/>
            <person name="Sykes S."/>
            <person name="Wortman J."/>
            <person name="Nusbaum C."/>
            <person name="Birren B."/>
        </authorList>
    </citation>
    <scope>NUCLEOTIDE SEQUENCE [LARGE SCALE GENOMIC DNA]</scope>
    <source>
        <strain evidence="5 6">CBS 101466</strain>
    </source>
</reference>
<dbReference type="InParanoid" id="W2SBI1"/>
<feature type="signal peptide" evidence="3">
    <location>
        <begin position="1"/>
        <end position="16"/>
    </location>
</feature>
<sequence>MQSIFALAALAPLAYAFTQPTDATFGALLTPDLSSPVTQGESYKVTWDATGHEKSTVSLVLCRGDSTNCVTDKTAIVEKVPAGAASYEWDVPCSLPAGKQATSTGYGMLIIEDGTGIFQYSTQFSVLANDKCGSSSSSSTTGGSGPSKTDSSTLVAPTYAGGHNGTSWGGKNETTTAESTTTTPPTKLPTMVTTTAAVTESAASSITWSTASQASATPAVQTGVSGAGRNAAGAMFLGAVGAAFLL</sequence>
<dbReference type="Proteomes" id="UP000030752">
    <property type="component" value="Unassembled WGS sequence"/>
</dbReference>
<evidence type="ECO:0000313" key="5">
    <source>
        <dbReference type="EMBL" id="ETN46096.1"/>
    </source>
</evidence>
<dbReference type="VEuPathDB" id="FungiDB:HMPREF1541_00280"/>
<dbReference type="EMBL" id="KB822711">
    <property type="protein sequence ID" value="ETN46096.1"/>
    <property type="molecule type" value="Genomic_DNA"/>
</dbReference>
<gene>
    <name evidence="5" type="ORF">HMPREF1541_00280</name>
</gene>
<proteinExistence type="predicted"/>
<keyword evidence="6" id="KW-1185">Reference proteome</keyword>
<dbReference type="AlphaFoldDB" id="W2SBI1"/>
<dbReference type="InterPro" id="IPR018466">
    <property type="entry name" value="Kre9/Knh1-like_N"/>
</dbReference>
<dbReference type="InterPro" id="IPR052982">
    <property type="entry name" value="SRP1/TIP1-like"/>
</dbReference>
<dbReference type="GeneID" id="19967619"/>
<evidence type="ECO:0000256" key="1">
    <source>
        <dbReference type="ARBA" id="ARBA00022729"/>
    </source>
</evidence>
<feature type="region of interest" description="Disordered" evidence="2">
    <location>
        <begin position="135"/>
        <end position="191"/>
    </location>
</feature>
<dbReference type="HOGENOM" id="CLU_087647_0_0_1"/>
<evidence type="ECO:0000256" key="3">
    <source>
        <dbReference type="SAM" id="SignalP"/>
    </source>
</evidence>